<dbReference type="Proteomes" id="UP000236173">
    <property type="component" value="Unassembled WGS sequence"/>
</dbReference>
<keyword evidence="3" id="KW-1003">Cell membrane</keyword>
<comment type="similarity">
    <text evidence="2">Belongs to the UPF0718 family.</text>
</comment>
<comment type="subcellular location">
    <subcellularLocation>
        <location evidence="1">Cell membrane</location>
        <topology evidence="1">Multi-pass membrane protein</topology>
    </subcellularLocation>
</comment>
<evidence type="ECO:0000256" key="1">
    <source>
        <dbReference type="ARBA" id="ARBA00004651"/>
    </source>
</evidence>
<comment type="caution">
    <text evidence="8">The sequence shown here is derived from an EMBL/GenBank/DDBJ whole genome shotgun (WGS) entry which is preliminary data.</text>
</comment>
<evidence type="ECO:0000256" key="3">
    <source>
        <dbReference type="ARBA" id="ARBA00022475"/>
    </source>
</evidence>
<evidence type="ECO:0000256" key="7">
    <source>
        <dbReference type="SAM" id="Phobius"/>
    </source>
</evidence>
<gene>
    <name evidence="8" type="ORF">HRbin17_02009</name>
</gene>
<evidence type="ECO:0008006" key="10">
    <source>
        <dbReference type="Google" id="ProtNLM"/>
    </source>
</evidence>
<keyword evidence="5 7" id="KW-1133">Transmembrane helix</keyword>
<reference evidence="9" key="1">
    <citation type="submission" date="2017-09" db="EMBL/GenBank/DDBJ databases">
        <title>Metaegenomics of thermophilic ammonia-oxidizing enrichment culture.</title>
        <authorList>
            <person name="Kato S."/>
            <person name="Suzuki K."/>
        </authorList>
    </citation>
    <scope>NUCLEOTIDE SEQUENCE [LARGE SCALE GENOMIC DNA]</scope>
</reference>
<evidence type="ECO:0000256" key="6">
    <source>
        <dbReference type="ARBA" id="ARBA00023136"/>
    </source>
</evidence>
<feature type="transmembrane region" description="Helical" evidence="7">
    <location>
        <begin position="97"/>
        <end position="118"/>
    </location>
</feature>
<dbReference type="EMBL" id="BEHT01000029">
    <property type="protein sequence ID" value="GBC99484.1"/>
    <property type="molecule type" value="Genomic_DNA"/>
</dbReference>
<organism evidence="8 9">
    <name type="scientific">Candidatus Fervidibacter japonicus</name>
    <dbReference type="NCBI Taxonomy" id="2035412"/>
    <lineage>
        <taxon>Bacteria</taxon>
        <taxon>Candidatus Fervidibacterota</taxon>
        <taxon>Candidatus Fervidibacter</taxon>
    </lineage>
</organism>
<dbReference type="InterPro" id="IPR005524">
    <property type="entry name" value="DUF318"/>
</dbReference>
<feature type="transmembrane region" description="Helical" evidence="7">
    <location>
        <begin position="35"/>
        <end position="55"/>
    </location>
</feature>
<dbReference type="Pfam" id="PF03773">
    <property type="entry name" value="ArsP_1"/>
    <property type="match status" value="1"/>
</dbReference>
<keyword evidence="4 7" id="KW-0812">Transmembrane</keyword>
<evidence type="ECO:0000256" key="4">
    <source>
        <dbReference type="ARBA" id="ARBA00022692"/>
    </source>
</evidence>
<evidence type="ECO:0000313" key="9">
    <source>
        <dbReference type="Proteomes" id="UP000236173"/>
    </source>
</evidence>
<protein>
    <recommendedName>
        <fullName evidence="10">Permease</fullName>
    </recommendedName>
</protein>
<keyword evidence="6 7" id="KW-0472">Membrane</keyword>
<name>A0A2H5XE88_9BACT</name>
<evidence type="ECO:0000313" key="8">
    <source>
        <dbReference type="EMBL" id="GBC99484.1"/>
    </source>
</evidence>
<feature type="transmembrane region" description="Helical" evidence="7">
    <location>
        <begin position="130"/>
        <end position="157"/>
    </location>
</feature>
<sequence>MLLSTLLIAAVTVGLFCAAAWKAQGIPTQALKDGWHTFVTTFPLVFCAFLCEGLIRYLVPPEWVQKWLAAESGWRGIAIGCLAGALTPGGPYTSFPIAMVLLKAGAGIGTVVAYLTAWQLWSFTRYPMEIAFVGVPITLLRFVVTCFVPPLAGFLAYRLAQLEALRTVLR</sequence>
<dbReference type="GO" id="GO:0005886">
    <property type="term" value="C:plasma membrane"/>
    <property type="evidence" value="ECO:0007669"/>
    <property type="project" value="UniProtKB-SubCell"/>
</dbReference>
<evidence type="ECO:0000256" key="2">
    <source>
        <dbReference type="ARBA" id="ARBA00006386"/>
    </source>
</evidence>
<dbReference type="AlphaFoldDB" id="A0A2H5XE88"/>
<proteinExistence type="inferred from homology"/>
<evidence type="ECO:0000256" key="5">
    <source>
        <dbReference type="ARBA" id="ARBA00022989"/>
    </source>
</evidence>
<accession>A0A2H5XE88</accession>